<reference evidence="1 2" key="1">
    <citation type="submission" date="2013-03" db="EMBL/GenBank/DDBJ databases">
        <title>The Genome Sequence of Enterococcus sulfureus ATCC_49903 (PacBio/Illumina hybrid assembly).</title>
        <authorList>
            <consortium name="The Broad Institute Genomics Platform"/>
            <consortium name="The Broad Institute Genome Sequencing Center for Infectious Disease"/>
            <person name="Earl A."/>
            <person name="Russ C."/>
            <person name="Gilmore M."/>
            <person name="Surin D."/>
            <person name="Walker B."/>
            <person name="Young S."/>
            <person name="Zeng Q."/>
            <person name="Gargeya S."/>
            <person name="Fitzgerald M."/>
            <person name="Haas B."/>
            <person name="Abouelleil A."/>
            <person name="Allen A.W."/>
            <person name="Alvarado L."/>
            <person name="Arachchi H.M."/>
            <person name="Berlin A.M."/>
            <person name="Chapman S.B."/>
            <person name="Gainer-Dewar J."/>
            <person name="Goldberg J."/>
            <person name="Griggs A."/>
            <person name="Gujja S."/>
            <person name="Hansen M."/>
            <person name="Howarth C."/>
            <person name="Imamovic A."/>
            <person name="Ireland A."/>
            <person name="Larimer J."/>
            <person name="McCowan C."/>
            <person name="Murphy C."/>
            <person name="Pearson M."/>
            <person name="Poon T.W."/>
            <person name="Priest M."/>
            <person name="Roberts A."/>
            <person name="Saif S."/>
            <person name="Shea T."/>
            <person name="Sisk P."/>
            <person name="Sykes S."/>
            <person name="Wortman J."/>
            <person name="Nusbaum C."/>
            <person name="Birren B."/>
        </authorList>
    </citation>
    <scope>NUCLEOTIDE SEQUENCE [LARGE SCALE GENOMIC DNA]</scope>
    <source>
        <strain evidence="1 2">ATCC 49903</strain>
    </source>
</reference>
<evidence type="ECO:0008006" key="3">
    <source>
        <dbReference type="Google" id="ProtNLM"/>
    </source>
</evidence>
<evidence type="ECO:0000313" key="1">
    <source>
        <dbReference type="EMBL" id="EOT84168.1"/>
    </source>
</evidence>
<dbReference type="OrthoDB" id="3171075at2"/>
<dbReference type="PATRIC" id="fig|1140003.3.peg.741"/>
<dbReference type="AlphaFoldDB" id="S0L8X0"/>
<comment type="caution">
    <text evidence="1">The sequence shown here is derived from an EMBL/GenBank/DDBJ whole genome shotgun (WGS) entry which is preliminary data.</text>
</comment>
<proteinExistence type="predicted"/>
<protein>
    <recommendedName>
        <fullName evidence="3">Nucleoid-associated protein</fullName>
    </recommendedName>
</protein>
<dbReference type="EMBL" id="ASWO01000005">
    <property type="protein sequence ID" value="EOT84168.1"/>
    <property type="molecule type" value="Genomic_DNA"/>
</dbReference>
<dbReference type="STRING" id="1140003.OMY_00783"/>
<dbReference type="GO" id="GO:0009295">
    <property type="term" value="C:nucleoid"/>
    <property type="evidence" value="ECO:0007669"/>
    <property type="project" value="InterPro"/>
</dbReference>
<sequence length="337" mass="38910">MDIYLKESILHIVDRETGDPILSSQPLDLSKEYIRDYLEKKIKKASSPQTLVGTLEEESQMAHLIQQRQEVSFVELSHYVVEKWYTAYRESEEAPSCDLFFVRFEKDAKEYYALLKVDFVMGYTHFIDSNEEGFINELLVHRALLSAGSKKAEESFIIQADTLQYELLEKKYLFSGEKRVYFSTNVIETVPNLSFEQNIKVIQKTAEKIGEKFETPKVELTASIQEALAQTFEENETIELDQIATQVFKENITAQLAFKEEVEEKGVVDQAPMIEDVKALSTRKFSKQKIKLSNGIELIIPMEMYRDPDYVEFIQQADGSLSVTLKDIQEITETEDI</sequence>
<gene>
    <name evidence="1" type="ORF">I573_01895</name>
</gene>
<evidence type="ECO:0000313" key="2">
    <source>
        <dbReference type="Proteomes" id="UP000015961"/>
    </source>
</evidence>
<organism evidence="1 2">
    <name type="scientific">Enterococcus sulfureus ATCC 49903</name>
    <dbReference type="NCBI Taxonomy" id="1140003"/>
    <lineage>
        <taxon>Bacteria</taxon>
        <taxon>Bacillati</taxon>
        <taxon>Bacillota</taxon>
        <taxon>Bacilli</taxon>
        <taxon>Lactobacillales</taxon>
        <taxon>Enterococcaceae</taxon>
        <taxon>Enterococcus</taxon>
    </lineage>
</organism>
<dbReference type="Pfam" id="PF04245">
    <property type="entry name" value="NA37"/>
    <property type="match status" value="1"/>
</dbReference>
<accession>S0L8X0</accession>
<dbReference type="eggNOG" id="COG3081">
    <property type="taxonomic scope" value="Bacteria"/>
</dbReference>
<dbReference type="Proteomes" id="UP000015961">
    <property type="component" value="Unassembled WGS sequence"/>
</dbReference>
<keyword evidence="2" id="KW-1185">Reference proteome</keyword>
<dbReference type="InterPro" id="IPR007358">
    <property type="entry name" value="Nucleoid_associated_NdpA"/>
</dbReference>
<dbReference type="RefSeq" id="WP_016185238.1">
    <property type="nucleotide sequence ID" value="NZ_ASWO01000005.1"/>
</dbReference>
<name>S0L8X0_9ENTE</name>